<dbReference type="PROSITE" id="PS00061">
    <property type="entry name" value="ADH_SHORT"/>
    <property type="match status" value="1"/>
</dbReference>
<dbReference type="GeneID" id="61767891"/>
<sequence length="280" mass="31481">MNEQNKVVLITGANSGIGLELTKKILSQGWEVIAVIRSDFPNDQPIIIDALKKKLLRVYKADLAEFSSLRNVLSQIKKSETKIDLIFNNAGVSFAEYKYSKQGREIHFEVNTLVPYIVTMELKELLLHGQEKTIINTSSNSLLFLKQFDLNTVIDPKTIPFKKIIGPYANSKLALSLWTNGIAPKLLTEGIKIRSVCPGPNRTKLTKGKRMPSYILPIRNLIFSPPSKGASRLYEAAFNFNNEITGIFVNKGKETAIKFSGYEAQVLNQLIDIYQNEFLV</sequence>
<accession>A0A5C0WFH6</accession>
<dbReference type="AlphaFoldDB" id="A0A498TTX5"/>
<dbReference type="PANTHER" id="PTHR24320">
    <property type="entry name" value="RETINOL DEHYDROGENASE"/>
    <property type="match status" value="1"/>
</dbReference>
<name>A0A498TTX5_BACIA</name>
<evidence type="ECO:0000313" key="3">
    <source>
        <dbReference type="EMBL" id="QEK62910.1"/>
    </source>
</evidence>
<evidence type="ECO:0000256" key="2">
    <source>
        <dbReference type="ARBA" id="ARBA00023002"/>
    </source>
</evidence>
<dbReference type="EMBL" id="CP043404">
    <property type="protein sequence ID" value="QEK62910.1"/>
    <property type="molecule type" value="Genomic_DNA"/>
</dbReference>
<dbReference type="InterPro" id="IPR036291">
    <property type="entry name" value="NAD(P)-bd_dom_sf"/>
</dbReference>
<protein>
    <submittedName>
        <fullName evidence="3">3-beta-hydroxycholanate 3-dehydrogenase (NAD(+)) 2</fullName>
        <ecNumber evidence="3">1.1.1.391</ecNumber>
    </submittedName>
</protein>
<dbReference type="PRINTS" id="PR00081">
    <property type="entry name" value="GDHRDH"/>
</dbReference>
<comment type="similarity">
    <text evidence="1">Belongs to the short-chain dehydrogenases/reductases (SDR) family.</text>
</comment>
<dbReference type="EC" id="1.1.1.391" evidence="3"/>
<proteinExistence type="inferred from homology"/>
<keyword evidence="2 3" id="KW-0560">Oxidoreductase</keyword>
<evidence type="ECO:0000313" key="4">
    <source>
        <dbReference type="Proteomes" id="UP000325032"/>
    </source>
</evidence>
<gene>
    <name evidence="3" type="ORF">FX981_01109</name>
</gene>
<keyword evidence="4" id="KW-1185">Reference proteome</keyword>
<dbReference type="InterPro" id="IPR020904">
    <property type="entry name" value="Sc_DH/Rdtase_CS"/>
</dbReference>
<dbReference type="Proteomes" id="UP000325032">
    <property type="component" value="Chromosome"/>
</dbReference>
<dbReference type="RefSeq" id="WP_024425546.1">
    <property type="nucleotide sequence ID" value="NZ_CP018197.1"/>
</dbReference>
<accession>A0A498TTX5</accession>
<dbReference type="SUPFAM" id="SSF51735">
    <property type="entry name" value="NAD(P)-binding Rossmann-fold domains"/>
    <property type="match status" value="1"/>
</dbReference>
<dbReference type="Pfam" id="PF00106">
    <property type="entry name" value="adh_short"/>
    <property type="match status" value="1"/>
</dbReference>
<reference evidence="3 4" key="1">
    <citation type="journal article" date="2018" name="Plant Biotechnol. Rep.">
        <title>Diversity and antifungal activity of endophytic bacteria associated with Panax ginseng seedlings.</title>
        <authorList>
            <person name="Park J.M."/>
            <person name="Hong C.E."/>
            <person name="Jo S.H."/>
        </authorList>
    </citation>
    <scope>NUCLEOTIDE SEQUENCE [LARGE SCALE GENOMIC DNA]</scope>
    <source>
        <strain evidence="3 4">PgKB20</strain>
    </source>
</reference>
<dbReference type="KEGG" id="bsaf:BSL056_02170"/>
<organism evidence="3 4">
    <name type="scientific">Bacillus safensis</name>
    <dbReference type="NCBI Taxonomy" id="561879"/>
    <lineage>
        <taxon>Bacteria</taxon>
        <taxon>Bacillati</taxon>
        <taxon>Bacillota</taxon>
        <taxon>Bacilli</taxon>
        <taxon>Bacillales</taxon>
        <taxon>Bacillaceae</taxon>
        <taxon>Bacillus</taxon>
    </lineage>
</organism>
<evidence type="ECO:0000256" key="1">
    <source>
        <dbReference type="ARBA" id="ARBA00006484"/>
    </source>
</evidence>
<dbReference type="Gene3D" id="3.40.50.720">
    <property type="entry name" value="NAD(P)-binding Rossmann-like Domain"/>
    <property type="match status" value="1"/>
</dbReference>
<dbReference type="GO" id="GO:0016491">
    <property type="term" value="F:oxidoreductase activity"/>
    <property type="evidence" value="ECO:0007669"/>
    <property type="project" value="UniProtKB-KW"/>
</dbReference>
<dbReference type="PANTHER" id="PTHR24320:SF148">
    <property type="entry name" value="NAD(P)-BINDING ROSSMANN-FOLD SUPERFAMILY PROTEIN"/>
    <property type="match status" value="1"/>
</dbReference>
<dbReference type="InterPro" id="IPR002347">
    <property type="entry name" value="SDR_fam"/>
</dbReference>